<reference evidence="2" key="2">
    <citation type="journal article" date="2021" name="J Anim Sci Technol">
        <title>Complete genome sequence of Paenibacillus konkukensis sp. nov. SK3146 as a potential probiotic strain.</title>
        <authorList>
            <person name="Jung H.I."/>
            <person name="Park S."/>
            <person name="Niu K.M."/>
            <person name="Lee S.W."/>
            <person name="Kothari D."/>
            <person name="Yi K.J."/>
            <person name="Kim S.K."/>
        </authorList>
    </citation>
    <scope>NUCLEOTIDE SEQUENCE</scope>
    <source>
        <strain evidence="2">SK3146</strain>
    </source>
</reference>
<accession>A0ABY4RHB4</accession>
<sequence length="1234" mass="138016">MLHIALLTTSYSAAADVSRLMKQPAAPYYGHIRLSVFHEEQAAEPEWAAAMKQAAEEAGLLLLDPHGTSYEWLQPSLQACADSSAHKIVVGGDAEPLRKLARLGSLEASELPPSRGDRRFASPQGLSAEKRRDYANYLRIIDYWRGGGTHNLHQLFLLIGREYGGFGHWPEPEPPVVLQELGLWEPGTGTYYATRQEHLAAHPHQEGLPVVAVLFSARSYPMHTAGCAAGIIERIRSFAHVLPIAFPALAGADADRLQALLENGGRPASLIVSLLPFRLGAGPVGGDSQKMTAMLEKLGAPLLHPFLLTKRERKEWMASPQGLTPSEFLVQMMLPELDGGIEMLPVAALHEVTEEGDEAPSAFRMKELRLIPDRVERLAGRMQRWLRLQSKPRAEKNVAVICYNYPPGEGNVFGAAFLDTFASAARLLQLLVREGYDTEALTAEQVKSRFVDGGIVNSPHWSEPDHQGGMIRYGASGYESRFGSMPRADEMEQEWGTPPGDVMVRSGQFLIPGIQVGRVFVGLQPARGVHEHPEKTYHDSSLPPPHQYAAFYEWLRDSFEADAVIHVGTHGTLEFLPGKESGMSSACFPDHLIGDLPHLYYYYVGNPSEAMIAKRRSHAVLIGYQSPPFTVSELYGEYGGLDALLHEYREAERSDPSRCPVIRGLIAEQAERLKLPDTIEAIETELYRTSRSAIPSGLHVLGEGLEHEAALQYARFVLRFGAGGRSLRGIIADCVGIDDEKLQEQPDRELLERLDALEAAALERYMAGQELPGELQPNPGQLEELQAALAGGRSAYEASRLNREEEHLLQALDGRYIPVRLAGDAIRQPEVLPSGFNLVQFDPRSVPSAAAVRRGAAIADNTLRMHYEKNGSYPETAAVVLWGLETSRTQGETVGQILHYLGVRVNERMSWARSNYEIVPAEELGRPRINVLITICGFFRDMFPNVLQELHELFVRVSELDEPEVANGFKKQSLLLHRALVEEGYEPGEAWDMACARIFGPAEGQYGTSISRLIETKQWEDESQFAELFTKRLQHLYSGQHRGTPMPGLFRRQLSAVEIVSQVRSNHEHEITDLDHYYEYFGGLAKSVERAKGSQADIVITDTTGEEVWSEPVEQSILRGVRTRLTNPKWIDGLLRHDYHGAQHIARRFENVLGLAATTNRVDPWIFRQLHETYVADERMSRRLEDNNPWAYHHMVETLLESHQRGYWQASDEELEQLYESYMQLEGKIEEQAE</sequence>
<dbReference type="EC" id="6.6.1.2" evidence="2"/>
<reference evidence="2" key="1">
    <citation type="submission" date="2018-02" db="EMBL/GenBank/DDBJ databases">
        <authorList>
            <person name="Kim S.-K."/>
            <person name="Jung H.-I."/>
            <person name="Lee S.-W."/>
        </authorList>
    </citation>
    <scope>NUCLEOTIDE SEQUENCE</scope>
    <source>
        <strain evidence="2">SK3146</strain>
    </source>
</reference>
<evidence type="ECO:0000313" key="2">
    <source>
        <dbReference type="EMBL" id="UQZ81540.1"/>
    </source>
</evidence>
<dbReference type="CDD" id="cd10150">
    <property type="entry name" value="CobN_like"/>
    <property type="match status" value="1"/>
</dbReference>
<dbReference type="RefSeq" id="WP_249863771.1">
    <property type="nucleotide sequence ID" value="NZ_CP027059.1"/>
</dbReference>
<dbReference type="EMBL" id="CP027059">
    <property type="protein sequence ID" value="UQZ81540.1"/>
    <property type="molecule type" value="Genomic_DNA"/>
</dbReference>
<keyword evidence="2" id="KW-0436">Ligase</keyword>
<protein>
    <submittedName>
        <fullName evidence="2">Aerobic cobaltochelatase subunit CobN</fullName>
        <ecNumber evidence="2">6.6.1.2</ecNumber>
    </submittedName>
</protein>
<gene>
    <name evidence="2" type="primary">cobN</name>
    <name evidence="2" type="ORF">SK3146_00696</name>
</gene>
<proteinExistence type="predicted"/>
<name>A0ABY4RHB4_9BACL</name>
<feature type="domain" description="CobN/magnesium chelatase" evidence="1">
    <location>
        <begin position="142"/>
        <end position="1214"/>
    </location>
</feature>
<keyword evidence="3" id="KW-1185">Reference proteome</keyword>
<evidence type="ECO:0000259" key="1">
    <source>
        <dbReference type="Pfam" id="PF02514"/>
    </source>
</evidence>
<dbReference type="PANTHER" id="PTHR44119:SF4">
    <property type="entry name" value="AEROBIC COBALTOCHELATASE SUBUNIT COBN"/>
    <property type="match status" value="1"/>
</dbReference>
<dbReference type="Proteomes" id="UP001057134">
    <property type="component" value="Chromosome"/>
</dbReference>
<organism evidence="2 3">
    <name type="scientific">Paenibacillus konkukensis</name>
    <dbReference type="NCBI Taxonomy" id="2020716"/>
    <lineage>
        <taxon>Bacteria</taxon>
        <taxon>Bacillati</taxon>
        <taxon>Bacillota</taxon>
        <taxon>Bacilli</taxon>
        <taxon>Bacillales</taxon>
        <taxon>Paenibacillaceae</taxon>
        <taxon>Paenibacillus</taxon>
    </lineage>
</organism>
<dbReference type="Pfam" id="PF02514">
    <property type="entry name" value="CobN-Mg_chel"/>
    <property type="match status" value="1"/>
</dbReference>
<evidence type="ECO:0000313" key="3">
    <source>
        <dbReference type="Proteomes" id="UP001057134"/>
    </source>
</evidence>
<dbReference type="InterPro" id="IPR003672">
    <property type="entry name" value="CobN/Mg_chltase"/>
</dbReference>
<dbReference type="PANTHER" id="PTHR44119">
    <property type="entry name" value="MAGNESIUM-CHELATASE SUBUNIT CHLH, CHLOROPLASTIC"/>
    <property type="match status" value="1"/>
</dbReference>
<dbReference type="GO" id="GO:0051116">
    <property type="term" value="F:cobaltochelatase activity"/>
    <property type="evidence" value="ECO:0007669"/>
    <property type="project" value="UniProtKB-EC"/>
</dbReference>